<organism evidence="1">
    <name type="scientific">Rhizophora mucronata</name>
    <name type="common">Asiatic mangrove</name>
    <dbReference type="NCBI Taxonomy" id="61149"/>
    <lineage>
        <taxon>Eukaryota</taxon>
        <taxon>Viridiplantae</taxon>
        <taxon>Streptophyta</taxon>
        <taxon>Embryophyta</taxon>
        <taxon>Tracheophyta</taxon>
        <taxon>Spermatophyta</taxon>
        <taxon>Magnoliopsida</taxon>
        <taxon>eudicotyledons</taxon>
        <taxon>Gunneridae</taxon>
        <taxon>Pentapetalae</taxon>
        <taxon>rosids</taxon>
        <taxon>fabids</taxon>
        <taxon>Malpighiales</taxon>
        <taxon>Rhizophoraceae</taxon>
        <taxon>Rhizophora</taxon>
    </lineage>
</organism>
<reference evidence="1" key="1">
    <citation type="submission" date="2018-02" db="EMBL/GenBank/DDBJ databases">
        <title>Rhizophora mucronata_Transcriptome.</title>
        <authorList>
            <person name="Meera S.P."/>
            <person name="Sreeshan A."/>
            <person name="Augustine A."/>
        </authorList>
    </citation>
    <scope>NUCLEOTIDE SEQUENCE</scope>
    <source>
        <tissue evidence="1">Leaf</tissue>
    </source>
</reference>
<dbReference type="EMBL" id="GGEC01012216">
    <property type="protein sequence ID" value="MBW92699.1"/>
    <property type="molecule type" value="Transcribed_RNA"/>
</dbReference>
<keyword evidence="1" id="KW-0418">Kinase</keyword>
<name>A0A2P2JGZ2_RHIMU</name>
<accession>A0A2P2JGZ2</accession>
<dbReference type="AlphaFoldDB" id="A0A2P2JGZ2"/>
<protein>
    <submittedName>
        <fullName evidence="1">LRR receptor-like serine/threonine-protein kinase GSO1</fullName>
    </submittedName>
</protein>
<dbReference type="GO" id="GO:0016301">
    <property type="term" value="F:kinase activity"/>
    <property type="evidence" value="ECO:0007669"/>
    <property type="project" value="UniProtKB-KW"/>
</dbReference>
<keyword evidence="1" id="KW-0675">Receptor</keyword>
<evidence type="ECO:0000313" key="1">
    <source>
        <dbReference type="EMBL" id="MBW92699.1"/>
    </source>
</evidence>
<sequence>MPEEIGELPEMTITQAQLDKLWIG</sequence>
<proteinExistence type="predicted"/>
<keyword evidence="1" id="KW-0808">Transferase</keyword>